<protein>
    <submittedName>
        <fullName evidence="5">Diguanylate cyclase (GGDEF)-like protein/PAS domain S-box-containing protein</fullName>
    </submittedName>
</protein>
<dbReference type="InterPro" id="IPR043128">
    <property type="entry name" value="Rev_trsase/Diguanyl_cyclase"/>
</dbReference>
<dbReference type="CDD" id="cd01948">
    <property type="entry name" value="EAL"/>
    <property type="match status" value="1"/>
</dbReference>
<evidence type="ECO:0000256" key="1">
    <source>
        <dbReference type="PROSITE-ProRule" id="PRU00169"/>
    </source>
</evidence>
<evidence type="ECO:0000259" key="2">
    <source>
        <dbReference type="PROSITE" id="PS50110"/>
    </source>
</evidence>
<dbReference type="GO" id="GO:0000160">
    <property type="term" value="P:phosphorelay signal transduction system"/>
    <property type="evidence" value="ECO:0007669"/>
    <property type="project" value="InterPro"/>
</dbReference>
<name>A0A839SYR9_AZOMA</name>
<dbReference type="Gene3D" id="3.40.50.2300">
    <property type="match status" value="1"/>
</dbReference>
<dbReference type="SMART" id="SM00267">
    <property type="entry name" value="GGDEF"/>
    <property type="match status" value="1"/>
</dbReference>
<evidence type="ECO:0000259" key="4">
    <source>
        <dbReference type="PROSITE" id="PS50887"/>
    </source>
</evidence>
<accession>A0A839SYR9</accession>
<dbReference type="PROSITE" id="PS50887">
    <property type="entry name" value="GGDEF"/>
    <property type="match status" value="1"/>
</dbReference>
<dbReference type="Gene3D" id="3.30.450.20">
    <property type="entry name" value="PAS domain"/>
    <property type="match status" value="1"/>
</dbReference>
<dbReference type="InterPro" id="IPR011006">
    <property type="entry name" value="CheY-like_superfamily"/>
</dbReference>
<dbReference type="InterPro" id="IPR035965">
    <property type="entry name" value="PAS-like_dom_sf"/>
</dbReference>
<reference evidence="5 6" key="1">
    <citation type="submission" date="2020-08" db="EMBL/GenBank/DDBJ databases">
        <title>Genomic Encyclopedia of Type Strains, Phase III (KMG-III): the genomes of soil and plant-associated and newly described type strains.</title>
        <authorList>
            <person name="Whitman W."/>
        </authorList>
    </citation>
    <scope>NUCLEOTIDE SEQUENCE [LARGE SCALE GENOMIC DNA]</scope>
    <source>
        <strain evidence="5 6">CECT 4462</strain>
    </source>
</reference>
<gene>
    <name evidence="5" type="ORF">FHR87_000874</name>
</gene>
<comment type="caution">
    <text evidence="5">The sequence shown here is derived from an EMBL/GenBank/DDBJ whole genome shotgun (WGS) entry which is preliminary data.</text>
</comment>
<dbReference type="PANTHER" id="PTHR33121:SF23">
    <property type="entry name" value="CYCLIC DI-GMP PHOSPHODIESTERASE PDEB"/>
    <property type="match status" value="1"/>
</dbReference>
<dbReference type="CDD" id="cd00130">
    <property type="entry name" value="PAS"/>
    <property type="match status" value="1"/>
</dbReference>
<dbReference type="NCBIfam" id="TIGR00254">
    <property type="entry name" value="GGDEF"/>
    <property type="match status" value="1"/>
</dbReference>
<dbReference type="InterPro" id="IPR013767">
    <property type="entry name" value="PAS_fold"/>
</dbReference>
<dbReference type="GO" id="GO:0071111">
    <property type="term" value="F:cyclic-guanylate-specific phosphodiesterase activity"/>
    <property type="evidence" value="ECO:0007669"/>
    <property type="project" value="InterPro"/>
</dbReference>
<dbReference type="InterPro" id="IPR000014">
    <property type="entry name" value="PAS"/>
</dbReference>
<dbReference type="PROSITE" id="PS50110">
    <property type="entry name" value="RESPONSE_REGULATORY"/>
    <property type="match status" value="1"/>
</dbReference>
<dbReference type="Proteomes" id="UP000549250">
    <property type="component" value="Unassembled WGS sequence"/>
</dbReference>
<evidence type="ECO:0000259" key="3">
    <source>
        <dbReference type="PROSITE" id="PS50883"/>
    </source>
</evidence>
<comment type="caution">
    <text evidence="1">Lacks conserved residue(s) required for the propagation of feature annotation.</text>
</comment>
<dbReference type="SUPFAM" id="SSF141868">
    <property type="entry name" value="EAL domain-like"/>
    <property type="match status" value="1"/>
</dbReference>
<dbReference type="Pfam" id="PF00989">
    <property type="entry name" value="PAS"/>
    <property type="match status" value="1"/>
</dbReference>
<dbReference type="Pfam" id="PF00990">
    <property type="entry name" value="GGDEF"/>
    <property type="match status" value="1"/>
</dbReference>
<feature type="domain" description="Response regulatory" evidence="2">
    <location>
        <begin position="7"/>
        <end position="121"/>
    </location>
</feature>
<proteinExistence type="predicted"/>
<dbReference type="Gene3D" id="3.20.20.450">
    <property type="entry name" value="EAL domain"/>
    <property type="match status" value="1"/>
</dbReference>
<dbReference type="InterPro" id="IPR001633">
    <property type="entry name" value="EAL_dom"/>
</dbReference>
<dbReference type="InterPro" id="IPR050706">
    <property type="entry name" value="Cyclic-di-GMP_PDE-like"/>
</dbReference>
<evidence type="ECO:0000313" key="5">
    <source>
        <dbReference type="EMBL" id="MBB3102491.1"/>
    </source>
</evidence>
<feature type="domain" description="EAL" evidence="3">
    <location>
        <begin position="432"/>
        <end position="684"/>
    </location>
</feature>
<dbReference type="Pfam" id="PF00563">
    <property type="entry name" value="EAL"/>
    <property type="match status" value="1"/>
</dbReference>
<dbReference type="Gene3D" id="3.30.70.270">
    <property type="match status" value="1"/>
</dbReference>
<dbReference type="SUPFAM" id="SSF55073">
    <property type="entry name" value="Nucleotide cyclase"/>
    <property type="match status" value="1"/>
</dbReference>
<feature type="domain" description="GGDEF" evidence="4">
    <location>
        <begin position="292"/>
        <end position="422"/>
    </location>
</feature>
<dbReference type="SUPFAM" id="SSF55785">
    <property type="entry name" value="PYP-like sensor domain (PAS domain)"/>
    <property type="match status" value="1"/>
</dbReference>
<dbReference type="InterPro" id="IPR001789">
    <property type="entry name" value="Sig_transdc_resp-reg_receiver"/>
</dbReference>
<dbReference type="SMART" id="SM00091">
    <property type="entry name" value="PAS"/>
    <property type="match status" value="1"/>
</dbReference>
<dbReference type="InterPro" id="IPR000160">
    <property type="entry name" value="GGDEF_dom"/>
</dbReference>
<dbReference type="EMBL" id="JACHXI010000003">
    <property type="protein sequence ID" value="MBB3102491.1"/>
    <property type="molecule type" value="Genomic_DNA"/>
</dbReference>
<dbReference type="PANTHER" id="PTHR33121">
    <property type="entry name" value="CYCLIC DI-GMP PHOSPHODIESTERASE PDEF"/>
    <property type="match status" value="1"/>
</dbReference>
<keyword evidence="6" id="KW-1185">Reference proteome</keyword>
<dbReference type="NCBIfam" id="TIGR00229">
    <property type="entry name" value="sensory_box"/>
    <property type="match status" value="1"/>
</dbReference>
<organism evidence="5 6">
    <name type="scientific">Azomonas macrocytogenes</name>
    <name type="common">Azotobacter macrocytogenes</name>
    <dbReference type="NCBI Taxonomy" id="69962"/>
    <lineage>
        <taxon>Bacteria</taxon>
        <taxon>Pseudomonadati</taxon>
        <taxon>Pseudomonadota</taxon>
        <taxon>Gammaproteobacteria</taxon>
        <taxon>Pseudomonadales</taxon>
        <taxon>Pseudomonadaceae</taxon>
        <taxon>Azomonas</taxon>
    </lineage>
</organism>
<dbReference type="GO" id="GO:0006355">
    <property type="term" value="P:regulation of DNA-templated transcription"/>
    <property type="evidence" value="ECO:0007669"/>
    <property type="project" value="InterPro"/>
</dbReference>
<sequence>MDKKPLRLLIVEDSQNEAERLAGLFRNAGYATRVQRSTSGAELEQALRQDWDLILVTSCEDIAAAEAIRQVRHATQETPLIELAASNDPELITGALLQGAQDALPRGEDERLILVANRELANLAEYRARHAAEQALQEARARCQLLLESSVDAIAYVHDGMHIHANRTYLELFGHLDTEELAGTPVIDLIAPEAHREIKQHLKNQSGKQNTGELACAVIRADGTRPTVRMHFSSAHYDGEPCTQIVIRPHADNAATLEEQPPTIGDKRDPVTDLPTRNGFIDVAQQALAQNHAITLALIRIDRFCALQSRIGMRDTDSLLAALAGLLRKHVPEQILLGRFGDDLFSFLQPDTSTRQAEPILKELLKKVEGHLFDISGRTIQITLSIGVAGLDKTNTCLQEALDRAYRCCDEAAGNALMRYDPAHELAAAASRGNLQAIVQQALESNAFRLLFQPIISLRGDDERERYEVLLRLINPQGDEISPAEFLDAASETGMLTTIDRWVIRHSLQHLAEQLSKGHDPQLFLHLSGASLQDQTFPGWLEDQLNNVQPTASSLVFQIDEADATTYLRQVQTLVQSLVKLGCRITLSHFGREFNPFNTLRHLPVEFVKIDSAYIQDLANPENKEALQNLLGSLHEQGKRSIVPCVESATVLTTLWQSGVNYIQGYYLQEPSHSMNYDFGAENR</sequence>
<dbReference type="InterPro" id="IPR035919">
    <property type="entry name" value="EAL_sf"/>
</dbReference>
<evidence type="ECO:0000313" key="6">
    <source>
        <dbReference type="Proteomes" id="UP000549250"/>
    </source>
</evidence>
<dbReference type="InterPro" id="IPR029787">
    <property type="entry name" value="Nucleotide_cyclase"/>
</dbReference>
<dbReference type="SMART" id="SM00052">
    <property type="entry name" value="EAL"/>
    <property type="match status" value="1"/>
</dbReference>
<dbReference type="SUPFAM" id="SSF52172">
    <property type="entry name" value="CheY-like"/>
    <property type="match status" value="1"/>
</dbReference>
<dbReference type="PROSITE" id="PS50883">
    <property type="entry name" value="EAL"/>
    <property type="match status" value="1"/>
</dbReference>
<dbReference type="AlphaFoldDB" id="A0A839SYR9"/>